<keyword evidence="3" id="KW-1185">Reference proteome</keyword>
<name>A0ABS6SG77_9SPHN</name>
<organism evidence="2 3">
    <name type="scientific">Pacificimonas pallii</name>
    <dbReference type="NCBI Taxonomy" id="2827236"/>
    <lineage>
        <taxon>Bacteria</taxon>
        <taxon>Pseudomonadati</taxon>
        <taxon>Pseudomonadota</taxon>
        <taxon>Alphaproteobacteria</taxon>
        <taxon>Sphingomonadales</taxon>
        <taxon>Sphingosinicellaceae</taxon>
        <taxon>Pacificimonas</taxon>
    </lineage>
</organism>
<proteinExistence type="predicted"/>
<reference evidence="2 3" key="1">
    <citation type="submission" date="2021-04" db="EMBL/GenBank/DDBJ databases">
        <authorList>
            <person name="Pira H."/>
            <person name="Risdian C."/>
            <person name="Wink J."/>
        </authorList>
    </citation>
    <scope>NUCLEOTIDE SEQUENCE [LARGE SCALE GENOMIC DNA]</scope>
    <source>
        <strain evidence="2 3">WHA3</strain>
    </source>
</reference>
<dbReference type="RefSeq" id="WP_218445587.1">
    <property type="nucleotide sequence ID" value="NZ_JAGSPA010000002.1"/>
</dbReference>
<evidence type="ECO:0000313" key="2">
    <source>
        <dbReference type="EMBL" id="MBV7256832.1"/>
    </source>
</evidence>
<comment type="caution">
    <text evidence="2">The sequence shown here is derived from an EMBL/GenBank/DDBJ whole genome shotgun (WGS) entry which is preliminary data.</text>
</comment>
<dbReference type="EMBL" id="JAGSPA010000002">
    <property type="protein sequence ID" value="MBV7256832.1"/>
    <property type="molecule type" value="Genomic_DNA"/>
</dbReference>
<accession>A0ABS6SG77</accession>
<evidence type="ECO:0000313" key="3">
    <source>
        <dbReference type="Proteomes" id="UP000722336"/>
    </source>
</evidence>
<dbReference type="Pfam" id="PF01814">
    <property type="entry name" value="Hemerythrin"/>
    <property type="match status" value="1"/>
</dbReference>
<dbReference type="Proteomes" id="UP000722336">
    <property type="component" value="Unassembled WGS sequence"/>
</dbReference>
<dbReference type="InterPro" id="IPR012312">
    <property type="entry name" value="Hemerythrin-like"/>
</dbReference>
<evidence type="ECO:0000259" key="1">
    <source>
        <dbReference type="Pfam" id="PF01814"/>
    </source>
</evidence>
<gene>
    <name evidence="2" type="ORF">KCG44_08530</name>
</gene>
<feature type="domain" description="Hemerythrin-like" evidence="1">
    <location>
        <begin position="7"/>
        <end position="136"/>
    </location>
</feature>
<protein>
    <submittedName>
        <fullName evidence="2">Hemerythrin domain-containing protein</fullName>
    </submittedName>
</protein>
<sequence>MSDMVKLRRQHESTLTLIQGIGARIDNIGSEPGADEAFELGLLLAKLSGGLRRHLVRENKDLYPRMINSDDAEIAETARRFRNEIGRIGHDFDIFIERWRNIVDIRRNWSGFRLETKQIFDMLEQRIERENTILYVLADRVAAPERAVRAA</sequence>